<feature type="region of interest" description="Disordered" evidence="1">
    <location>
        <begin position="1"/>
        <end position="25"/>
    </location>
</feature>
<feature type="region of interest" description="Disordered" evidence="1">
    <location>
        <begin position="780"/>
        <end position="800"/>
    </location>
</feature>
<feature type="region of interest" description="Disordered" evidence="1">
    <location>
        <begin position="859"/>
        <end position="890"/>
    </location>
</feature>
<dbReference type="EMBL" id="BFEA01000054">
    <property type="protein sequence ID" value="GBG64745.1"/>
    <property type="molecule type" value="Genomic_DNA"/>
</dbReference>
<accession>A0A388K3X7</accession>
<sequence>MASGSTRRRGAPLPPFQPAPKHKQDDLRRDHVVWEWVERGQEWGKEGGGNFLIRCRLCQAVFTGSRSRGVEHFTKQKAYCPWRSAEILYKLQTVGAVLKDAISQRLASEYAQRVDGDMAADDLRQYMEAERGGEVEQSQPGAPLRGKGADGGDAGGGTIRLANNLDPERRRGGTTRGGTQRTGFEDALPHGEGGVGGLSDTYQTGGCSVSRVPASTSIVPRRHTLPEFAAEGHCPTAFCTTNDERRAQDCEVHVQQTKSVCTSQGHEEGVGAQATAEMRFDTTYMMLERLYDQREVFDTLVSSERWARVQWAGDARERMPYARRLCRDDGSWRDVKRVLDVMGPVYEFLRDLDRDGSSPTGLWDLEAILWQRLHSLDLLDVDRDAVMDIVRDRYAMMRQPTHAAAYLLDPRRRGISLLEERNRPIVQSVLEHFALVVGGWDTEAMQGLWEVLWTFHNDNLRYLGIARKVMGMWSTTSPCERNWQLIALRNRLSAHSVEKLVFMHWNLHLLSASKRTKSRYMDIWANQVEEEEVVVDVDDTIPADVPDKEAEAIERSNRRKERRNRAGKGKAPVVESEDEEEGIFDDLVWMHQGIRKEAQAQRAVGTTLPEDQHDLLDEWGGTRWVGSARRLGRIRWWHHAYYGVHEREVWRHASSAWRRGWTPQEHLSIQHESLEQQHRPRVEQRVEQTAERTVYSRVDDMLECRVELRVEQRVGQRVDERVEQRVDQRMRDVVEVIVDVTLDQRRDRGTEESARGVPSDRHSGKSVIRDVVICGSTEQRLDTDSAAGDRPGLDGIGRDRGDMACIRDTGIPPLPPQDTSPSSYDVLTRRTFYGIPPLPLRMTSPALTAMRLEIHLGRSTTPGVGGGHPATHGRAPSSTHTTPSGPFVII</sequence>
<dbReference type="Proteomes" id="UP000265515">
    <property type="component" value="Unassembled WGS sequence"/>
</dbReference>
<organism evidence="2 3">
    <name type="scientific">Chara braunii</name>
    <name type="common">Braun's stonewort</name>
    <dbReference type="NCBI Taxonomy" id="69332"/>
    <lineage>
        <taxon>Eukaryota</taxon>
        <taxon>Viridiplantae</taxon>
        <taxon>Streptophyta</taxon>
        <taxon>Charophyceae</taxon>
        <taxon>Charales</taxon>
        <taxon>Characeae</taxon>
        <taxon>Chara</taxon>
    </lineage>
</organism>
<comment type="caution">
    <text evidence="2">The sequence shown here is derived from an EMBL/GenBank/DDBJ whole genome shotgun (WGS) entry which is preliminary data.</text>
</comment>
<feature type="region of interest" description="Disordered" evidence="1">
    <location>
        <begin position="545"/>
        <end position="577"/>
    </location>
</feature>
<gene>
    <name evidence="2" type="ORF">CBR_g46702</name>
</gene>
<proteinExistence type="predicted"/>
<keyword evidence="3" id="KW-1185">Reference proteome</keyword>
<feature type="compositionally biased region" description="Gly residues" evidence="1">
    <location>
        <begin position="149"/>
        <end position="158"/>
    </location>
</feature>
<evidence type="ECO:0000256" key="1">
    <source>
        <dbReference type="SAM" id="MobiDB-lite"/>
    </source>
</evidence>
<protein>
    <recommendedName>
        <fullName evidence="4">HAT C-terminal dimerisation domain-containing protein</fullName>
    </recommendedName>
</protein>
<reference evidence="2 3" key="1">
    <citation type="journal article" date="2018" name="Cell">
        <title>The Chara Genome: Secondary Complexity and Implications for Plant Terrestrialization.</title>
        <authorList>
            <person name="Nishiyama T."/>
            <person name="Sakayama H."/>
            <person name="Vries J.D."/>
            <person name="Buschmann H."/>
            <person name="Saint-Marcoux D."/>
            <person name="Ullrich K.K."/>
            <person name="Haas F.B."/>
            <person name="Vanderstraeten L."/>
            <person name="Becker D."/>
            <person name="Lang D."/>
            <person name="Vosolsobe S."/>
            <person name="Rombauts S."/>
            <person name="Wilhelmsson P.K.I."/>
            <person name="Janitza P."/>
            <person name="Kern R."/>
            <person name="Heyl A."/>
            <person name="Rumpler F."/>
            <person name="Villalobos L.I.A.C."/>
            <person name="Clay J.M."/>
            <person name="Skokan R."/>
            <person name="Toyoda A."/>
            <person name="Suzuki Y."/>
            <person name="Kagoshima H."/>
            <person name="Schijlen E."/>
            <person name="Tajeshwar N."/>
            <person name="Catarino B."/>
            <person name="Hetherington A.J."/>
            <person name="Saltykova A."/>
            <person name="Bonnot C."/>
            <person name="Breuninger H."/>
            <person name="Symeonidi A."/>
            <person name="Radhakrishnan G.V."/>
            <person name="Van Nieuwerburgh F."/>
            <person name="Deforce D."/>
            <person name="Chang C."/>
            <person name="Karol K.G."/>
            <person name="Hedrich R."/>
            <person name="Ulvskov P."/>
            <person name="Glockner G."/>
            <person name="Delwiche C.F."/>
            <person name="Petrasek J."/>
            <person name="Van de Peer Y."/>
            <person name="Friml J."/>
            <person name="Beilby M."/>
            <person name="Dolan L."/>
            <person name="Kohara Y."/>
            <person name="Sugano S."/>
            <person name="Fujiyama A."/>
            <person name="Delaux P.-M."/>
            <person name="Quint M."/>
            <person name="TheiBen G."/>
            <person name="Hagemann M."/>
            <person name="Harholt J."/>
            <person name="Dunand C."/>
            <person name="Zachgo S."/>
            <person name="Langdale J."/>
            <person name="Maumus F."/>
            <person name="Straeten D.V.D."/>
            <person name="Gould S.B."/>
            <person name="Rensing S.A."/>
        </authorList>
    </citation>
    <scope>NUCLEOTIDE SEQUENCE [LARGE SCALE GENOMIC DNA]</scope>
    <source>
        <strain evidence="2 3">S276</strain>
    </source>
</reference>
<feature type="compositionally biased region" description="Basic residues" evidence="1">
    <location>
        <begin position="557"/>
        <end position="568"/>
    </location>
</feature>
<evidence type="ECO:0008006" key="4">
    <source>
        <dbReference type="Google" id="ProtNLM"/>
    </source>
</evidence>
<feature type="compositionally biased region" description="Basic residues" evidence="1">
    <location>
        <begin position="1"/>
        <end position="10"/>
    </location>
</feature>
<dbReference type="Gramene" id="GBG64745">
    <property type="protein sequence ID" value="GBG64745"/>
    <property type="gene ID" value="CBR_g46702"/>
</dbReference>
<dbReference type="InterPro" id="IPR012337">
    <property type="entry name" value="RNaseH-like_sf"/>
</dbReference>
<dbReference type="SUPFAM" id="SSF53098">
    <property type="entry name" value="Ribonuclease H-like"/>
    <property type="match status" value="1"/>
</dbReference>
<evidence type="ECO:0000313" key="2">
    <source>
        <dbReference type="EMBL" id="GBG64745.1"/>
    </source>
</evidence>
<evidence type="ECO:0000313" key="3">
    <source>
        <dbReference type="Proteomes" id="UP000265515"/>
    </source>
</evidence>
<dbReference type="AlphaFoldDB" id="A0A388K3X7"/>
<feature type="compositionally biased region" description="Basic and acidic residues" evidence="1">
    <location>
        <begin position="545"/>
        <end position="556"/>
    </location>
</feature>
<feature type="region of interest" description="Disordered" evidence="1">
    <location>
        <begin position="130"/>
        <end position="193"/>
    </location>
</feature>
<name>A0A388K3X7_CHABU</name>